<feature type="signal peptide" evidence="1">
    <location>
        <begin position="1"/>
        <end position="20"/>
    </location>
</feature>
<dbReference type="AlphaFoldDB" id="A0AB34IBR1"/>
<gene>
    <name evidence="2" type="ORF">AB1Y20_016709</name>
</gene>
<keyword evidence="1" id="KW-0732">Signal</keyword>
<dbReference type="EMBL" id="JBGBPQ010000032">
    <property type="protein sequence ID" value="KAL1495339.1"/>
    <property type="molecule type" value="Genomic_DNA"/>
</dbReference>
<keyword evidence="3" id="KW-1185">Reference proteome</keyword>
<evidence type="ECO:0000256" key="1">
    <source>
        <dbReference type="SAM" id="SignalP"/>
    </source>
</evidence>
<dbReference type="Proteomes" id="UP001515480">
    <property type="component" value="Unassembled WGS sequence"/>
</dbReference>
<proteinExistence type="predicted"/>
<sequence length="168" mass="18817">MGFLRSCAAGILLFSGWATAFVPSVGVGMHSPSPDARMAPALANDFDVYWEKRRVRKVGEKPQQPQATAAGVLELNRDNVALVLTEFVQSTYARHVCNHHNVPPTDYGQIGGMFESVQIVKTTIVLQLKRAFDERNDALLERVTRYLRVKIPQISEIHVTHRDGLDIY</sequence>
<feature type="chain" id="PRO_5044339063" evidence="1">
    <location>
        <begin position="21"/>
        <end position="168"/>
    </location>
</feature>
<evidence type="ECO:0000313" key="2">
    <source>
        <dbReference type="EMBL" id="KAL1495339.1"/>
    </source>
</evidence>
<name>A0AB34IBR1_PRYPA</name>
<comment type="caution">
    <text evidence="2">The sequence shown here is derived from an EMBL/GenBank/DDBJ whole genome shotgun (WGS) entry which is preliminary data.</text>
</comment>
<evidence type="ECO:0000313" key="3">
    <source>
        <dbReference type="Proteomes" id="UP001515480"/>
    </source>
</evidence>
<protein>
    <submittedName>
        <fullName evidence="2">Uncharacterized protein</fullName>
    </submittedName>
</protein>
<reference evidence="2 3" key="1">
    <citation type="journal article" date="2024" name="Science">
        <title>Giant polyketide synthase enzymes in the biosynthesis of giant marine polyether toxins.</title>
        <authorList>
            <person name="Fallon T.R."/>
            <person name="Shende V.V."/>
            <person name="Wierzbicki I.H."/>
            <person name="Pendleton A.L."/>
            <person name="Watervoot N.F."/>
            <person name="Auber R.P."/>
            <person name="Gonzalez D.J."/>
            <person name="Wisecaver J.H."/>
            <person name="Moore B.S."/>
        </authorList>
    </citation>
    <scope>NUCLEOTIDE SEQUENCE [LARGE SCALE GENOMIC DNA]</scope>
    <source>
        <strain evidence="2 3">12B1</strain>
    </source>
</reference>
<accession>A0AB34IBR1</accession>
<organism evidence="2 3">
    <name type="scientific">Prymnesium parvum</name>
    <name type="common">Toxic golden alga</name>
    <dbReference type="NCBI Taxonomy" id="97485"/>
    <lineage>
        <taxon>Eukaryota</taxon>
        <taxon>Haptista</taxon>
        <taxon>Haptophyta</taxon>
        <taxon>Prymnesiophyceae</taxon>
        <taxon>Prymnesiales</taxon>
        <taxon>Prymnesiaceae</taxon>
        <taxon>Prymnesium</taxon>
    </lineage>
</organism>